<proteinExistence type="predicted"/>
<dbReference type="PANTHER" id="PTHR39441:SF1">
    <property type="entry name" value="DUF2252 DOMAIN-CONTAINING PROTEIN"/>
    <property type="match status" value="1"/>
</dbReference>
<dbReference type="SUPFAM" id="SSF56112">
    <property type="entry name" value="Protein kinase-like (PK-like)"/>
    <property type="match status" value="1"/>
</dbReference>
<name>A0A1G9A885_9BACT</name>
<dbReference type="InterPro" id="IPR011009">
    <property type="entry name" value="Kinase-like_dom_sf"/>
</dbReference>
<organism evidence="1 2">
    <name type="scientific">Catalinimonas alkaloidigena</name>
    <dbReference type="NCBI Taxonomy" id="1075417"/>
    <lineage>
        <taxon>Bacteria</taxon>
        <taxon>Pseudomonadati</taxon>
        <taxon>Bacteroidota</taxon>
        <taxon>Cytophagia</taxon>
        <taxon>Cytophagales</taxon>
        <taxon>Catalimonadaceae</taxon>
        <taxon>Catalinimonas</taxon>
    </lineage>
</organism>
<protein>
    <submittedName>
        <fullName evidence="1">Uncharacterized conserved protein, DUF2252 family</fullName>
    </submittedName>
</protein>
<dbReference type="RefSeq" id="WP_089679679.1">
    <property type="nucleotide sequence ID" value="NZ_FNFO01000002.1"/>
</dbReference>
<dbReference type="Pfam" id="PF10009">
    <property type="entry name" value="DUF2252"/>
    <property type="match status" value="1"/>
</dbReference>
<dbReference type="OrthoDB" id="1491115at2"/>
<dbReference type="AlphaFoldDB" id="A0A1G9A885"/>
<accession>A0A1G9A885</accession>
<evidence type="ECO:0000313" key="2">
    <source>
        <dbReference type="Proteomes" id="UP000198510"/>
    </source>
</evidence>
<evidence type="ECO:0000313" key="1">
    <source>
        <dbReference type="EMBL" id="SDK23517.1"/>
    </source>
</evidence>
<dbReference type="InterPro" id="IPR018721">
    <property type="entry name" value="DUF2252"/>
</dbReference>
<sequence>MLIIKPTHSFNPERWDQFRQYAHSCAQNAVHFSPSLLPTWERRLHIRQTLREDHQFRIHNRPEGAQAKFDKLATSPFIFFRGTALLYYRDYAGMDAHLPYVFTIGDVHPENFGVMPNENGAPIFGVNDFDEAFVAPFSWDVKRGATGFFLAARGNGFSKKKARKIVRAFVNGYLAGLQSFAQDDREKWHQYRIDNSPPMIRKLLKKSISDRTKFLSKWVDLDKGEFLPSEEIVPWSKHVQKFQRIINKYKKENNIGNGARGGHFQVKDVALKKDSGTASLGLDRYLVLIDGETEDNGDDIMLELKQARRSALYGLVPPHAEDKDEQASRIVSAHTVQLAGGDAYYGCVEFDKQSYVVQERSPFKDEIDIEKLDHDDFREYADICGKTLSISHARSDEDTGMMEGNAEAKILSSLTPQVFCADTVEFAEAAAKRVTQDYKLFLEDHARGAYQIIHEGA</sequence>
<dbReference type="Proteomes" id="UP000198510">
    <property type="component" value="Unassembled WGS sequence"/>
</dbReference>
<reference evidence="1 2" key="1">
    <citation type="submission" date="2016-10" db="EMBL/GenBank/DDBJ databases">
        <authorList>
            <person name="de Groot N.N."/>
        </authorList>
    </citation>
    <scope>NUCLEOTIDE SEQUENCE [LARGE SCALE GENOMIC DNA]</scope>
    <source>
        <strain evidence="1 2">DSM 25186</strain>
    </source>
</reference>
<dbReference type="EMBL" id="FNFO01000002">
    <property type="protein sequence ID" value="SDK23517.1"/>
    <property type="molecule type" value="Genomic_DNA"/>
</dbReference>
<gene>
    <name evidence="1" type="ORF">SAMN05421823_102209</name>
</gene>
<dbReference type="PANTHER" id="PTHR39441">
    <property type="entry name" value="DUF2252 DOMAIN-CONTAINING PROTEIN"/>
    <property type="match status" value="1"/>
</dbReference>
<keyword evidence="2" id="KW-1185">Reference proteome</keyword>